<proteinExistence type="predicted"/>
<name>C5B3G9_METEA</name>
<organism evidence="1 2">
    <name type="scientific">Methylorubrum extorquens (strain ATCC 14718 / DSM 1338 / JCM 2805 / NCIMB 9133 / AM1)</name>
    <name type="common">Methylobacterium extorquens</name>
    <dbReference type="NCBI Taxonomy" id="272630"/>
    <lineage>
        <taxon>Bacteria</taxon>
        <taxon>Pseudomonadati</taxon>
        <taxon>Pseudomonadota</taxon>
        <taxon>Alphaproteobacteria</taxon>
        <taxon>Hyphomicrobiales</taxon>
        <taxon>Methylobacteriaceae</taxon>
        <taxon>Methylorubrum</taxon>
    </lineage>
</organism>
<dbReference type="EMBL" id="CP001511">
    <property type="protein sequence ID" value="ACS43001.1"/>
    <property type="molecule type" value="Genomic_DNA"/>
</dbReference>
<evidence type="ECO:0000313" key="2">
    <source>
        <dbReference type="Proteomes" id="UP000009081"/>
    </source>
</evidence>
<gene>
    <name evidence="1" type="ordered locus">MexAM1_META2p0067</name>
</gene>
<dbReference type="RefSeq" id="WP_012753564.1">
    <property type="nucleotide sequence ID" value="NC_012811.1"/>
</dbReference>
<reference evidence="1 2" key="1">
    <citation type="journal article" date="2009" name="PLoS ONE">
        <title>Methylobacterium genome sequences: a reference blueprint to investigate microbial metabolism of C1 compounds from natural and industrial sources.</title>
        <authorList>
            <person name="Vuilleumier S."/>
            <person name="Chistoserdova L."/>
            <person name="Lee M.-C."/>
            <person name="Bringel F."/>
            <person name="Lajus A."/>
            <person name="Zhou Y."/>
            <person name="Gourion B."/>
            <person name="Barbe V."/>
            <person name="Chang J."/>
            <person name="Cruveiller S."/>
            <person name="Dossat C."/>
            <person name="Gillett W."/>
            <person name="Gruffaz C."/>
            <person name="Haugen E."/>
            <person name="Hourcade E."/>
            <person name="Levy R."/>
            <person name="Mangenot S."/>
            <person name="Muller E."/>
            <person name="Nadalig T."/>
            <person name="Pagni M."/>
            <person name="Penny C."/>
            <person name="Peyraud R."/>
            <person name="Robinson D.G."/>
            <person name="Roche D."/>
            <person name="Rouy Z."/>
            <person name="Saenampechek C."/>
            <person name="Salvignol G."/>
            <person name="Vallenet D."/>
            <person name="Wu Z."/>
            <person name="Marx C.J."/>
            <person name="Vorholt J.A."/>
            <person name="Olson M.V."/>
            <person name="Kaul R."/>
            <person name="Weissenbach J."/>
            <person name="Medigue C."/>
            <person name="Lidstrom M.E."/>
        </authorList>
    </citation>
    <scope>NUCLEOTIDE SEQUENCE [LARGE SCALE GENOMIC DNA]</scope>
    <source>
        <strain evidence="2">ATCC 14718 / DSM 1338 / JCM 2805 / NCIMB 9133 / AM1</strain>
    </source>
</reference>
<evidence type="ECO:0000313" key="1">
    <source>
        <dbReference type="EMBL" id="ACS43001.1"/>
    </source>
</evidence>
<dbReference type="AlphaFoldDB" id="C5B3G9"/>
<accession>C5B3G9</accession>
<protein>
    <submittedName>
        <fullName evidence="1">Uncharacterized protein</fullName>
    </submittedName>
</protein>
<keyword evidence="1" id="KW-0614">Plasmid</keyword>
<keyword evidence="2" id="KW-1185">Reference proteome</keyword>
<dbReference type="HOGENOM" id="CLU_2356488_0_0_5"/>
<geneLocation type="plasmid" evidence="1 2">
    <name>megaplasmid</name>
</geneLocation>
<dbReference type="KEGG" id="mea:Mex_2p0067"/>
<dbReference type="Proteomes" id="UP000009081">
    <property type="component" value="Plasmid megaplasmid"/>
</dbReference>
<sequence length="96" mass="10401">MSRVDVSETEADFVEFEFPDEATAELADRVAAFAAHTGATTRQVRAETSRVEEVRGYLEAAGIAWNETESSITEDDMWPVEDDGACSEETAASPAP</sequence>